<dbReference type="Proteomes" id="UP000789396">
    <property type="component" value="Unassembled WGS sequence"/>
</dbReference>
<evidence type="ECO:0000313" key="3">
    <source>
        <dbReference type="Proteomes" id="UP000789396"/>
    </source>
</evidence>
<dbReference type="OrthoDB" id="2492513at2759"/>
<feature type="region of interest" description="Disordered" evidence="1">
    <location>
        <begin position="161"/>
        <end position="184"/>
    </location>
</feature>
<feature type="non-terminal residue" evidence="2">
    <location>
        <position position="245"/>
    </location>
</feature>
<gene>
    <name evidence="2" type="ORF">RFULGI_LOCUS6133</name>
</gene>
<reference evidence="2" key="1">
    <citation type="submission" date="2021-06" db="EMBL/GenBank/DDBJ databases">
        <authorList>
            <person name="Kallberg Y."/>
            <person name="Tangrot J."/>
            <person name="Rosling A."/>
        </authorList>
    </citation>
    <scope>NUCLEOTIDE SEQUENCE</scope>
    <source>
        <strain evidence="2">IN212</strain>
    </source>
</reference>
<feature type="compositionally biased region" description="Basic and acidic residues" evidence="1">
    <location>
        <begin position="92"/>
        <end position="101"/>
    </location>
</feature>
<dbReference type="EMBL" id="CAJVPZ010007595">
    <property type="protein sequence ID" value="CAG8588424.1"/>
    <property type="molecule type" value="Genomic_DNA"/>
</dbReference>
<evidence type="ECO:0000256" key="1">
    <source>
        <dbReference type="SAM" id="MobiDB-lite"/>
    </source>
</evidence>
<dbReference type="AlphaFoldDB" id="A0A9N9GAB3"/>
<accession>A0A9N9GAB3</accession>
<proteinExistence type="predicted"/>
<organism evidence="2 3">
    <name type="scientific">Racocetra fulgida</name>
    <dbReference type="NCBI Taxonomy" id="60492"/>
    <lineage>
        <taxon>Eukaryota</taxon>
        <taxon>Fungi</taxon>
        <taxon>Fungi incertae sedis</taxon>
        <taxon>Mucoromycota</taxon>
        <taxon>Glomeromycotina</taxon>
        <taxon>Glomeromycetes</taxon>
        <taxon>Diversisporales</taxon>
        <taxon>Gigasporaceae</taxon>
        <taxon>Racocetra</taxon>
    </lineage>
</organism>
<evidence type="ECO:0000313" key="2">
    <source>
        <dbReference type="EMBL" id="CAG8588424.1"/>
    </source>
</evidence>
<sequence>MKTESEEISDELERLNELTKKFIEVLTARIQASSRPDQHPNPDAYYTYEEKEYARIKEKSERTPEIVPEAGWCLKLTEGEKLGGIEVEKNENDGIRVEKSQPKAPTYQELAEMGQKDSDQEPNIFSDRLCDELNLYKNPWHDHESPIVHLPDAKDCTIDKIDKDAEDDKSDGQFDPSGPCYRNERRLENENFPPEQFRGYNASPGQVIRKSAKMGIKRKKPPLDEYIIEIKIQRSLPDKNRKGIG</sequence>
<feature type="region of interest" description="Disordered" evidence="1">
    <location>
        <begin position="92"/>
        <end position="123"/>
    </location>
</feature>
<keyword evidence="3" id="KW-1185">Reference proteome</keyword>
<name>A0A9N9GAB3_9GLOM</name>
<protein>
    <submittedName>
        <fullName evidence="2">7472_t:CDS:1</fullName>
    </submittedName>
</protein>
<comment type="caution">
    <text evidence="2">The sequence shown here is derived from an EMBL/GenBank/DDBJ whole genome shotgun (WGS) entry which is preliminary data.</text>
</comment>